<keyword evidence="1" id="KW-0812">Transmembrane</keyword>
<evidence type="ECO:0000256" key="1">
    <source>
        <dbReference type="SAM" id="Phobius"/>
    </source>
</evidence>
<dbReference type="RefSeq" id="WP_091530486.1">
    <property type="nucleotide sequence ID" value="NZ_LT629772.1"/>
</dbReference>
<dbReference type="Pfam" id="PF04464">
    <property type="entry name" value="Glyphos_transf"/>
    <property type="match status" value="1"/>
</dbReference>
<keyword evidence="2" id="KW-0808">Transferase</keyword>
<reference evidence="2 3" key="1">
    <citation type="submission" date="2016-10" db="EMBL/GenBank/DDBJ databases">
        <authorList>
            <person name="de Groot N.N."/>
        </authorList>
    </citation>
    <scope>NUCLEOTIDE SEQUENCE [LARGE SCALE GENOMIC DNA]</scope>
    <source>
        <strain evidence="2 3">DSM 21800</strain>
    </source>
</reference>
<dbReference type="SUPFAM" id="SSF53756">
    <property type="entry name" value="UDP-Glycosyltransferase/glycogen phosphorylase"/>
    <property type="match status" value="1"/>
</dbReference>
<dbReference type="Proteomes" id="UP000199103">
    <property type="component" value="Chromosome I"/>
</dbReference>
<keyword evidence="3" id="KW-1185">Reference proteome</keyword>
<keyword evidence="1" id="KW-0472">Membrane</keyword>
<organism evidence="2 3">
    <name type="scientific">Microlunatus soli</name>
    <dbReference type="NCBI Taxonomy" id="630515"/>
    <lineage>
        <taxon>Bacteria</taxon>
        <taxon>Bacillati</taxon>
        <taxon>Actinomycetota</taxon>
        <taxon>Actinomycetes</taxon>
        <taxon>Propionibacteriales</taxon>
        <taxon>Propionibacteriaceae</taxon>
        <taxon>Microlunatus</taxon>
    </lineage>
</organism>
<dbReference type="InterPro" id="IPR007554">
    <property type="entry name" value="Glycerophosphate_synth"/>
</dbReference>
<feature type="transmembrane region" description="Helical" evidence="1">
    <location>
        <begin position="78"/>
        <end position="101"/>
    </location>
</feature>
<dbReference type="Gene3D" id="3.40.50.12580">
    <property type="match status" value="1"/>
</dbReference>
<feature type="transmembrane region" description="Helical" evidence="1">
    <location>
        <begin position="7"/>
        <end position="28"/>
    </location>
</feature>
<accession>A0A1H2AA18</accession>
<dbReference type="EMBL" id="LT629772">
    <property type="protein sequence ID" value="SDT42723.1"/>
    <property type="molecule type" value="Genomic_DNA"/>
</dbReference>
<sequence>MNPRNLIRSVIGMLPISVAVAVALAVLADIRGHGALGIIASIGTACEVVALPLLSAVHGPKEVSAIQLPRYRQPLPVPTGRGSQAIAGTIVLIMVLVMLWLPGGVAFVLMLIAGLGLIANLAMAYRARRGRSRHRAALRQAIDAYQPRFVIYTGRRNDASYQLTMWIPILERLGLPYLVALRYPEAVRSTKAVTTAPIVVLPTGSDLDAITVPSLQVAFYVNGTAENASFVNYRSLKHVYLGHGDSDKELSVHPMHSMFDLVFVAGQAAIDRYDQAGVIIPRDKFVIVGRPQMARLQQAARTIGEVERPTVLYAPTWRGYNAQTTLSSLPVGAKIVSGLLERGAVVHFRAHPFSWLGARERSEIVAIDDLLRKDRDSSGRPHRLAAEGRDANVADAFDASDALITDVGSVLVDYFATGKPYAVVLPRGQAMETARADLPSTEAAYLIDYAAVAEQGTSGSVDALQDLLQNDPLADRRDVVRRHYLGDRPGDDEPFLEQVRTLIGEPAENPPPAEEPRPA</sequence>
<dbReference type="STRING" id="630515.SAMN04489812_5777"/>
<proteinExistence type="predicted"/>
<dbReference type="InterPro" id="IPR043148">
    <property type="entry name" value="TagF_C"/>
</dbReference>
<protein>
    <submittedName>
        <fullName evidence="2">CDP-Glycerol:Poly(Glycerophosphate) glycerophosphotransferase</fullName>
    </submittedName>
</protein>
<feature type="transmembrane region" description="Helical" evidence="1">
    <location>
        <begin position="34"/>
        <end position="57"/>
    </location>
</feature>
<keyword evidence="1" id="KW-1133">Transmembrane helix</keyword>
<dbReference type="GO" id="GO:0016020">
    <property type="term" value="C:membrane"/>
    <property type="evidence" value="ECO:0007669"/>
    <property type="project" value="InterPro"/>
</dbReference>
<evidence type="ECO:0000313" key="2">
    <source>
        <dbReference type="EMBL" id="SDT42723.1"/>
    </source>
</evidence>
<dbReference type="OrthoDB" id="7806295at2"/>
<feature type="transmembrane region" description="Helical" evidence="1">
    <location>
        <begin position="107"/>
        <end position="125"/>
    </location>
</feature>
<gene>
    <name evidence="2" type="ORF">SAMN04489812_5777</name>
</gene>
<dbReference type="AlphaFoldDB" id="A0A1H2AA18"/>
<dbReference type="GO" id="GO:0047355">
    <property type="term" value="F:CDP-glycerol glycerophosphotransferase activity"/>
    <property type="evidence" value="ECO:0007669"/>
    <property type="project" value="InterPro"/>
</dbReference>
<evidence type="ECO:0000313" key="3">
    <source>
        <dbReference type="Proteomes" id="UP000199103"/>
    </source>
</evidence>
<name>A0A1H2AA18_9ACTN</name>